<comment type="caution">
    <text evidence="2">The sequence shown here is derived from an EMBL/GenBank/DDBJ whole genome shotgun (WGS) entry which is preliminary data.</text>
</comment>
<dbReference type="Proteomes" id="UP000829196">
    <property type="component" value="Unassembled WGS sequence"/>
</dbReference>
<keyword evidence="3" id="KW-1185">Reference proteome</keyword>
<organism evidence="2 3">
    <name type="scientific">Dendrobium nobile</name>
    <name type="common">Orchid</name>
    <dbReference type="NCBI Taxonomy" id="94219"/>
    <lineage>
        <taxon>Eukaryota</taxon>
        <taxon>Viridiplantae</taxon>
        <taxon>Streptophyta</taxon>
        <taxon>Embryophyta</taxon>
        <taxon>Tracheophyta</taxon>
        <taxon>Spermatophyta</taxon>
        <taxon>Magnoliopsida</taxon>
        <taxon>Liliopsida</taxon>
        <taxon>Asparagales</taxon>
        <taxon>Orchidaceae</taxon>
        <taxon>Epidendroideae</taxon>
        <taxon>Malaxideae</taxon>
        <taxon>Dendrobiinae</taxon>
        <taxon>Dendrobium</taxon>
    </lineage>
</organism>
<evidence type="ECO:0000256" key="1">
    <source>
        <dbReference type="SAM" id="Phobius"/>
    </source>
</evidence>
<accession>A0A8T3B075</accession>
<dbReference type="EMBL" id="JAGYWB010000012">
    <property type="protein sequence ID" value="KAI0501787.1"/>
    <property type="molecule type" value="Genomic_DNA"/>
</dbReference>
<keyword evidence="1" id="KW-0812">Transmembrane</keyword>
<reference evidence="2" key="1">
    <citation type="journal article" date="2022" name="Front. Genet.">
        <title>Chromosome-Scale Assembly of the Dendrobium nobile Genome Provides Insights Into the Molecular Mechanism of the Biosynthesis of the Medicinal Active Ingredient of Dendrobium.</title>
        <authorList>
            <person name="Xu Q."/>
            <person name="Niu S.-C."/>
            <person name="Li K.-L."/>
            <person name="Zheng P.-J."/>
            <person name="Zhang X.-J."/>
            <person name="Jia Y."/>
            <person name="Liu Y."/>
            <person name="Niu Y.-X."/>
            <person name="Yu L.-H."/>
            <person name="Chen D.-F."/>
            <person name="Zhang G.-Q."/>
        </authorList>
    </citation>
    <scope>NUCLEOTIDE SEQUENCE</scope>
    <source>
        <tissue evidence="2">Leaf</tissue>
    </source>
</reference>
<evidence type="ECO:0000313" key="2">
    <source>
        <dbReference type="EMBL" id="KAI0501787.1"/>
    </source>
</evidence>
<proteinExistence type="predicted"/>
<dbReference type="AlphaFoldDB" id="A0A8T3B075"/>
<evidence type="ECO:0000313" key="3">
    <source>
        <dbReference type="Proteomes" id="UP000829196"/>
    </source>
</evidence>
<dbReference type="OrthoDB" id="10458475at2759"/>
<sequence length="85" mass="9835">MRKLGGSSVFPRELFDLLSATKPSGLSPLELTFAEFLPQLGWIYMVNFDLEGFFSLFPRRMRINKLSILYIMVFAIRLIRVFLGT</sequence>
<name>A0A8T3B075_DENNO</name>
<protein>
    <submittedName>
        <fullName evidence="2">Uncharacterized protein</fullName>
    </submittedName>
</protein>
<gene>
    <name evidence="2" type="ORF">KFK09_016732</name>
</gene>
<keyword evidence="1" id="KW-1133">Transmembrane helix</keyword>
<keyword evidence="1" id="KW-0472">Membrane</keyword>
<feature type="transmembrane region" description="Helical" evidence="1">
    <location>
        <begin position="66"/>
        <end position="83"/>
    </location>
</feature>